<dbReference type="EMBL" id="MAVT02000327">
    <property type="protein sequence ID" value="POS76834.1"/>
    <property type="molecule type" value="Genomic_DNA"/>
</dbReference>
<dbReference type="Proteomes" id="UP000094444">
    <property type="component" value="Unassembled WGS sequence"/>
</dbReference>
<keyword evidence="6 7" id="KW-0472">Membrane</keyword>
<dbReference type="InParanoid" id="A0A2P5I2W9"/>
<dbReference type="Gene3D" id="3.40.50.80">
    <property type="entry name" value="Nucleotide-binding domain of ferredoxin-NADP reductase (FNR) module"/>
    <property type="match status" value="1"/>
</dbReference>
<evidence type="ECO:0000256" key="6">
    <source>
        <dbReference type="ARBA" id="ARBA00023136"/>
    </source>
</evidence>
<dbReference type="GO" id="GO:0015677">
    <property type="term" value="P:copper ion import"/>
    <property type="evidence" value="ECO:0007669"/>
    <property type="project" value="TreeGrafter"/>
</dbReference>
<evidence type="ECO:0000256" key="5">
    <source>
        <dbReference type="ARBA" id="ARBA00023065"/>
    </source>
</evidence>
<dbReference type="SUPFAM" id="SSF52343">
    <property type="entry name" value="Ferredoxin reductase-like, C-terminal NADP-linked domain"/>
    <property type="match status" value="1"/>
</dbReference>
<keyword evidence="5" id="KW-0406">Ion transport</keyword>
<evidence type="ECO:0000256" key="1">
    <source>
        <dbReference type="ARBA" id="ARBA00004141"/>
    </source>
</evidence>
<comment type="subcellular location">
    <subcellularLocation>
        <location evidence="1">Membrane</location>
        <topology evidence="1">Multi-pass membrane protein</topology>
    </subcellularLocation>
</comment>
<organism evidence="9 10">
    <name type="scientific">Diaporthe helianthi</name>
    <dbReference type="NCBI Taxonomy" id="158607"/>
    <lineage>
        <taxon>Eukaryota</taxon>
        <taxon>Fungi</taxon>
        <taxon>Dikarya</taxon>
        <taxon>Ascomycota</taxon>
        <taxon>Pezizomycotina</taxon>
        <taxon>Sordariomycetes</taxon>
        <taxon>Sordariomycetidae</taxon>
        <taxon>Diaporthales</taxon>
        <taxon>Diaporthaceae</taxon>
        <taxon>Diaporthe</taxon>
    </lineage>
</organism>
<feature type="transmembrane region" description="Helical" evidence="7">
    <location>
        <begin position="43"/>
        <end position="61"/>
    </location>
</feature>
<evidence type="ECO:0000256" key="7">
    <source>
        <dbReference type="SAM" id="Phobius"/>
    </source>
</evidence>
<feature type="transmembrane region" description="Helical" evidence="7">
    <location>
        <begin position="12"/>
        <end position="36"/>
    </location>
</feature>
<keyword evidence="3 7" id="KW-0812">Transmembrane</keyword>
<dbReference type="STRING" id="158607.A0A2P5I2W9"/>
<dbReference type="PANTHER" id="PTHR32361">
    <property type="entry name" value="FERRIC/CUPRIC REDUCTASE TRANSMEMBRANE COMPONENT"/>
    <property type="match status" value="1"/>
</dbReference>
<dbReference type="InterPro" id="IPR013130">
    <property type="entry name" value="Fe3_Rdtase_TM_dom"/>
</dbReference>
<dbReference type="GO" id="GO:0000293">
    <property type="term" value="F:ferric-chelate reductase activity"/>
    <property type="evidence" value="ECO:0007669"/>
    <property type="project" value="TreeGrafter"/>
</dbReference>
<dbReference type="InterPro" id="IPR051410">
    <property type="entry name" value="Ferric/Cupric_Reductase"/>
</dbReference>
<dbReference type="GO" id="GO:0005886">
    <property type="term" value="C:plasma membrane"/>
    <property type="evidence" value="ECO:0007669"/>
    <property type="project" value="TreeGrafter"/>
</dbReference>
<sequence length="374" mass="41945">MEQAEQESGWYYATLSTGMFGFLLMVLIIITSLPALRRKSYNVFYYVHVIASFWVFVALSVHASTDFYFLLPGLVLWMVDWGWRLFRGTSGGLGRKVVGSLENAGEGWYRICLPALSITIGESGFAEKEAKATHPVQSYHLVFPEISKIQNHAFTAAKVGAGSDGPIFLFQRAQAKVLKKLEKEWTWKVGAIVPGVGGRKEVEVRVEGPYYPSDVGFATCSKVICIVGGTGLTGAYSLALWWLRNRSQDSQADFQLVWTVRYENTANVSEWRELRDMVSSVRNMAVRIHISSESGRIDTEGQLRKILMASSRGTALPDRRRKAWVYISGPDSLLSSTEVACLAMRRKVRACSKQQGPQSWVVADLEWYSAKWEV</sequence>
<evidence type="ECO:0000313" key="9">
    <source>
        <dbReference type="EMBL" id="POS76834.1"/>
    </source>
</evidence>
<dbReference type="InterPro" id="IPR039261">
    <property type="entry name" value="FNR_nucleotide-bd"/>
</dbReference>
<evidence type="ECO:0000256" key="2">
    <source>
        <dbReference type="ARBA" id="ARBA00022448"/>
    </source>
</evidence>
<evidence type="ECO:0000256" key="3">
    <source>
        <dbReference type="ARBA" id="ARBA00022692"/>
    </source>
</evidence>
<evidence type="ECO:0000313" key="10">
    <source>
        <dbReference type="Proteomes" id="UP000094444"/>
    </source>
</evidence>
<gene>
    <name evidence="9" type="ORF">DHEL01_v204765</name>
</gene>
<comment type="caution">
    <text evidence="9">The sequence shown here is derived from an EMBL/GenBank/DDBJ whole genome shotgun (WGS) entry which is preliminary data.</text>
</comment>
<dbReference type="AlphaFoldDB" id="A0A2P5I2W9"/>
<dbReference type="GO" id="GO:0006826">
    <property type="term" value="P:iron ion transport"/>
    <property type="evidence" value="ECO:0007669"/>
    <property type="project" value="TreeGrafter"/>
</dbReference>
<name>A0A2P5I2W9_DIAHE</name>
<keyword evidence="2" id="KW-0813">Transport</keyword>
<dbReference type="Pfam" id="PF01794">
    <property type="entry name" value="Ferric_reduct"/>
    <property type="match status" value="1"/>
</dbReference>
<reference evidence="9" key="1">
    <citation type="submission" date="2017-09" db="EMBL/GenBank/DDBJ databases">
        <title>Polyketide synthases of a Diaporthe helianthi virulent isolate.</title>
        <authorList>
            <person name="Baroncelli R."/>
        </authorList>
    </citation>
    <scope>NUCLEOTIDE SEQUENCE [LARGE SCALE GENOMIC DNA]</scope>
    <source>
        <strain evidence="9">7/96</strain>
    </source>
</reference>
<keyword evidence="4 7" id="KW-1133">Transmembrane helix</keyword>
<keyword evidence="10" id="KW-1185">Reference proteome</keyword>
<evidence type="ECO:0000256" key="4">
    <source>
        <dbReference type="ARBA" id="ARBA00022989"/>
    </source>
</evidence>
<accession>A0A2P5I2W9</accession>
<feature type="domain" description="Ferric oxidoreductase" evidence="8">
    <location>
        <begin position="9"/>
        <end position="58"/>
    </location>
</feature>
<dbReference type="OrthoDB" id="10006946at2759"/>
<protein>
    <recommendedName>
        <fullName evidence="8">Ferric oxidoreductase domain-containing protein</fullName>
    </recommendedName>
</protein>
<evidence type="ECO:0000259" key="8">
    <source>
        <dbReference type="Pfam" id="PF01794"/>
    </source>
</evidence>
<dbReference type="GO" id="GO:0006879">
    <property type="term" value="P:intracellular iron ion homeostasis"/>
    <property type="evidence" value="ECO:0007669"/>
    <property type="project" value="TreeGrafter"/>
</dbReference>
<proteinExistence type="predicted"/>